<sequence>MSDLEIDEKTLALMTARAAELGYDNLEDYVWALLEKDPADPEAHARMRRILEGGQGVTGFN</sequence>
<proteinExistence type="predicted"/>
<evidence type="ECO:0000313" key="2">
    <source>
        <dbReference type="Proteomes" id="UP000190774"/>
    </source>
</evidence>
<gene>
    <name evidence="1" type="ORF">SAMN02745166_01063</name>
</gene>
<accession>A0A1T4X7I5</accession>
<reference evidence="2" key="1">
    <citation type="submission" date="2017-02" db="EMBL/GenBank/DDBJ databases">
        <authorList>
            <person name="Varghese N."/>
            <person name="Submissions S."/>
        </authorList>
    </citation>
    <scope>NUCLEOTIDE SEQUENCE [LARGE SCALE GENOMIC DNA]</scope>
    <source>
        <strain evidence="2">ATCC 700200</strain>
    </source>
</reference>
<name>A0A1T4X7I5_9BACT</name>
<evidence type="ECO:0000313" key="1">
    <source>
        <dbReference type="EMBL" id="SKA84801.1"/>
    </source>
</evidence>
<dbReference type="RefSeq" id="WP_078812272.1">
    <property type="nucleotide sequence ID" value="NZ_FUYE01000003.1"/>
</dbReference>
<keyword evidence="2" id="KW-1185">Reference proteome</keyword>
<dbReference type="Proteomes" id="UP000190774">
    <property type="component" value="Unassembled WGS sequence"/>
</dbReference>
<dbReference type="STRING" id="48467.SAMN02745166_01063"/>
<organism evidence="1 2">
    <name type="scientific">Prosthecobacter debontii</name>
    <dbReference type="NCBI Taxonomy" id="48467"/>
    <lineage>
        <taxon>Bacteria</taxon>
        <taxon>Pseudomonadati</taxon>
        <taxon>Verrucomicrobiota</taxon>
        <taxon>Verrucomicrobiia</taxon>
        <taxon>Verrucomicrobiales</taxon>
        <taxon>Verrucomicrobiaceae</taxon>
        <taxon>Prosthecobacter</taxon>
    </lineage>
</organism>
<dbReference type="AlphaFoldDB" id="A0A1T4X7I5"/>
<protein>
    <submittedName>
        <fullName evidence="1">Uncharacterized protein</fullName>
    </submittedName>
</protein>
<dbReference type="EMBL" id="FUYE01000003">
    <property type="protein sequence ID" value="SKA84801.1"/>
    <property type="molecule type" value="Genomic_DNA"/>
</dbReference>